<dbReference type="STRING" id="546266.NEIMUCOT_05241"/>
<name>D2ZX92_NEIM2</name>
<organism evidence="1 2">
    <name type="scientific">Neisseria mucosa (strain ATCC 25996 / DSM 4631 / NCTC 10774 / M26)</name>
    <dbReference type="NCBI Taxonomy" id="546266"/>
    <lineage>
        <taxon>Bacteria</taxon>
        <taxon>Pseudomonadati</taxon>
        <taxon>Pseudomonadota</taxon>
        <taxon>Betaproteobacteria</taxon>
        <taxon>Neisseriales</taxon>
        <taxon>Neisseriaceae</taxon>
        <taxon>Neisseria</taxon>
    </lineage>
</organism>
<dbReference type="EMBL" id="ACDX02000009">
    <property type="protein sequence ID" value="EFC88295.1"/>
    <property type="molecule type" value="Genomic_DNA"/>
</dbReference>
<dbReference type="Proteomes" id="UP000003344">
    <property type="component" value="Unassembled WGS sequence"/>
</dbReference>
<comment type="caution">
    <text evidence="1">The sequence shown here is derived from an EMBL/GenBank/DDBJ whole genome shotgun (WGS) entry which is preliminary data.</text>
</comment>
<protein>
    <submittedName>
        <fullName evidence="1">Uncharacterized protein</fullName>
    </submittedName>
</protein>
<accession>D2ZX92</accession>
<reference evidence="1 2" key="1">
    <citation type="submission" date="2009-10" db="EMBL/GenBank/DDBJ databases">
        <authorList>
            <person name="Weinstock G."/>
            <person name="Sodergren E."/>
            <person name="Clifton S."/>
            <person name="Fulton L."/>
            <person name="Fulton B."/>
            <person name="Courtney L."/>
            <person name="Fronick C."/>
            <person name="Harrison M."/>
            <person name="Strong C."/>
            <person name="Farmer C."/>
            <person name="Delahaunty K."/>
            <person name="Markovic C."/>
            <person name="Hall O."/>
            <person name="Minx P."/>
            <person name="Tomlinson C."/>
            <person name="Mitreva M."/>
            <person name="Nelson J."/>
            <person name="Hou S."/>
            <person name="Wollam A."/>
            <person name="Pepin K.H."/>
            <person name="Johnson M."/>
            <person name="Bhonagiri V."/>
            <person name="Nash W.E."/>
            <person name="Warren W."/>
            <person name="Chinwalla A."/>
            <person name="Mardis E.R."/>
            <person name="Wilson R.K."/>
        </authorList>
    </citation>
    <scope>NUCLEOTIDE SEQUENCE [LARGE SCALE GENOMIC DNA]</scope>
    <source>
        <strain evidence="2">ATCC 25996 / DSM 4631 / NCTC 10774 / M26</strain>
    </source>
</reference>
<evidence type="ECO:0000313" key="2">
    <source>
        <dbReference type="Proteomes" id="UP000003344"/>
    </source>
</evidence>
<proteinExistence type="predicted"/>
<gene>
    <name evidence="1" type="ORF">NEIMUCOT_05241</name>
</gene>
<dbReference type="AlphaFoldDB" id="D2ZX92"/>
<sequence>MRRNRLFVFLILGLLSVFATTEFAYLLICILNRGCGYEFFIHTAFNLKNQYR</sequence>
<evidence type="ECO:0000313" key="1">
    <source>
        <dbReference type="EMBL" id="EFC88295.1"/>
    </source>
</evidence>